<name>A0A5B9DNM8_9HYPH</name>
<dbReference type="EMBL" id="CP041690">
    <property type="protein sequence ID" value="QEE20424.1"/>
    <property type="molecule type" value="Genomic_DNA"/>
</dbReference>
<reference evidence="2 3" key="1">
    <citation type="journal article" date="2015" name="Int. J. Syst. Evol. Microbiol.">
        <title>Youhaiella tibetensis gen. nov., sp. nov., isolated from subsurface sediment.</title>
        <authorList>
            <person name="Wang Y.X."/>
            <person name="Huang F.Q."/>
            <person name="Nogi Y."/>
            <person name="Pang S.J."/>
            <person name="Wang P.K."/>
            <person name="Lv J."/>
        </authorList>
    </citation>
    <scope>NUCLEOTIDE SEQUENCE [LARGE SCALE GENOMIC DNA]</scope>
    <source>
        <strain evidence="3">fig4</strain>
    </source>
</reference>
<dbReference type="Proteomes" id="UP000321062">
    <property type="component" value="Chromosome"/>
</dbReference>
<feature type="compositionally biased region" description="Polar residues" evidence="1">
    <location>
        <begin position="27"/>
        <end position="43"/>
    </location>
</feature>
<sequence length="823" mass="88687">MNFIIQLIVGVVLGLASTLLKQAFSRPQEQQKTATGTRGSTQLGGKVPQSFLIGTVGDAGKLEYRNSWGQSGEVPNAYETDVYSFGDLPLSALTGLYVNGTRMTLSTSGGVTQGYPVAEYNNGANHFWWRFFDGTQTSADSFLRNRFGTDADRPWLADMIGRGVPYLTTTALWSETLWTGFPTILGEFQGIKLYDPRKDSTAGGSGSQRWSDQSTWAFSDNSAVIIYNIERGIYFNGAHIWGGRATAAQMPYDVWSAAMDACDESVALASGGSEKRFRAGRKVSLNERPSDVITDFLIGCNGRISHASDGTIYILIGVPDTADGAFTDADVLATEPLGSIPFPNLDEIINGATATYREPSQAWEDKETAPYYRADLETEDDGRRQAEGLDLRTTFSGTQAQRVQKAVIEEGRRFRRHVVALPPEFAQYRPLQVLAWTSDRFGYVAKFFLVTARTRAPWGQVVLGLQEVDPADHGWTPGTDERPLSFAPVVTNRPPPQPVVGFSLAPVVEVDSNGNDRRAGYDAFWSAASVAVDVEFVRISHRLVGDTLPRWVGLIPLPNLLLGSGRVTDGTIPGTIHEVEIQYLAASGRETLSSGWLQVAVPSLPEAVDIQVSQLGEYLAGAVGFLTGNTPGTVQDQINELREQFGDLANAVITGDDTSRRRISTLFAQSGAATAGIIRNETAIVEEGRARAEAIDEVVASLGDILAQGFLKFEAEVDEEGAKAQITAKVKATFGSTFSQAAWALRAEADGDGGSIGQFGVVGSFYVFPDTESPGLPALSATSDGIRFESGQFRRLESIATADGSPIIVIDGDTGFFSFGVAT</sequence>
<dbReference type="KEGG" id="yti:FNA67_09670"/>
<protein>
    <submittedName>
        <fullName evidence="2">Uncharacterized protein</fullName>
    </submittedName>
</protein>
<dbReference type="RefSeq" id="WP_147655897.1">
    <property type="nucleotide sequence ID" value="NZ_BMFM01000001.1"/>
</dbReference>
<evidence type="ECO:0000256" key="1">
    <source>
        <dbReference type="SAM" id="MobiDB-lite"/>
    </source>
</evidence>
<evidence type="ECO:0000313" key="2">
    <source>
        <dbReference type="EMBL" id="QEE20424.1"/>
    </source>
</evidence>
<dbReference type="OrthoDB" id="7822067at2"/>
<feature type="region of interest" description="Disordered" evidence="1">
    <location>
        <begin position="27"/>
        <end position="46"/>
    </location>
</feature>
<gene>
    <name evidence="2" type="ORF">FNA67_09670</name>
</gene>
<proteinExistence type="predicted"/>
<accession>A0A5B9DNM8</accession>
<organism evidence="2 3">
    <name type="scientific">Paradevosia tibetensis</name>
    <dbReference type="NCBI Taxonomy" id="1447062"/>
    <lineage>
        <taxon>Bacteria</taxon>
        <taxon>Pseudomonadati</taxon>
        <taxon>Pseudomonadota</taxon>
        <taxon>Alphaproteobacteria</taxon>
        <taxon>Hyphomicrobiales</taxon>
        <taxon>Devosiaceae</taxon>
        <taxon>Paradevosia</taxon>
    </lineage>
</organism>
<dbReference type="AlphaFoldDB" id="A0A5B9DNM8"/>
<evidence type="ECO:0000313" key="3">
    <source>
        <dbReference type="Proteomes" id="UP000321062"/>
    </source>
</evidence>
<keyword evidence="3" id="KW-1185">Reference proteome</keyword>